<sequence>MKIQKKIQLTNQIQQRWKKKNAQNLLKDEIKGLQDEIQYFQSKTSKHKKIKQLAENFTYQLSQQKQENM</sequence>
<proteinExistence type="predicted"/>
<reference evidence="1" key="1">
    <citation type="submission" date="2021-01" db="EMBL/GenBank/DDBJ databases">
        <authorList>
            <consortium name="Genoscope - CEA"/>
            <person name="William W."/>
        </authorList>
    </citation>
    <scope>NUCLEOTIDE SEQUENCE</scope>
</reference>
<dbReference type="EMBL" id="CAJJDM010000036">
    <property type="protein sequence ID" value="CAD8064971.1"/>
    <property type="molecule type" value="Genomic_DNA"/>
</dbReference>
<evidence type="ECO:0000313" key="2">
    <source>
        <dbReference type="Proteomes" id="UP000688137"/>
    </source>
</evidence>
<name>A0A8S1LER4_PARPR</name>
<dbReference type="Proteomes" id="UP000688137">
    <property type="component" value="Unassembled WGS sequence"/>
</dbReference>
<evidence type="ECO:0000313" key="1">
    <source>
        <dbReference type="EMBL" id="CAD8064971.1"/>
    </source>
</evidence>
<keyword evidence="2" id="KW-1185">Reference proteome</keyword>
<protein>
    <submittedName>
        <fullName evidence="1">Uncharacterized protein</fullName>
    </submittedName>
</protein>
<accession>A0A8S1LER4</accession>
<dbReference type="AlphaFoldDB" id="A0A8S1LER4"/>
<organism evidence="1 2">
    <name type="scientific">Paramecium primaurelia</name>
    <dbReference type="NCBI Taxonomy" id="5886"/>
    <lineage>
        <taxon>Eukaryota</taxon>
        <taxon>Sar</taxon>
        <taxon>Alveolata</taxon>
        <taxon>Ciliophora</taxon>
        <taxon>Intramacronucleata</taxon>
        <taxon>Oligohymenophorea</taxon>
        <taxon>Peniculida</taxon>
        <taxon>Parameciidae</taxon>
        <taxon>Paramecium</taxon>
    </lineage>
</organism>
<gene>
    <name evidence="1" type="ORF">PPRIM_AZ9-3.1.T0370004</name>
</gene>
<comment type="caution">
    <text evidence="1">The sequence shown here is derived from an EMBL/GenBank/DDBJ whole genome shotgun (WGS) entry which is preliminary data.</text>
</comment>